<name>A0A5C8M430_9GAMM</name>
<dbReference type="SUPFAM" id="SSF52540">
    <property type="entry name" value="P-loop containing nucleoside triphosphate hydrolases"/>
    <property type="match status" value="1"/>
</dbReference>
<dbReference type="OrthoDB" id="455474at2"/>
<proteinExistence type="predicted"/>
<organism evidence="1 2">
    <name type="scientific">Rheinheimera tangshanensis</name>
    <dbReference type="NCBI Taxonomy" id="400153"/>
    <lineage>
        <taxon>Bacteria</taxon>
        <taxon>Pseudomonadati</taxon>
        <taxon>Pseudomonadota</taxon>
        <taxon>Gammaproteobacteria</taxon>
        <taxon>Chromatiales</taxon>
        <taxon>Chromatiaceae</taxon>
        <taxon>Rheinheimera</taxon>
    </lineage>
</organism>
<evidence type="ECO:0000313" key="1">
    <source>
        <dbReference type="EMBL" id="TXK82482.1"/>
    </source>
</evidence>
<keyword evidence="1" id="KW-0418">Kinase</keyword>
<keyword evidence="1" id="KW-0808">Transferase</keyword>
<dbReference type="InterPro" id="IPR027417">
    <property type="entry name" value="P-loop_NTPase"/>
</dbReference>
<dbReference type="Gene3D" id="3.40.50.300">
    <property type="entry name" value="P-loop containing nucleotide triphosphate hydrolases"/>
    <property type="match status" value="1"/>
</dbReference>
<dbReference type="EMBL" id="VRLR01000002">
    <property type="protein sequence ID" value="TXK82482.1"/>
    <property type="molecule type" value="Genomic_DNA"/>
</dbReference>
<comment type="caution">
    <text evidence="1">The sequence shown here is derived from an EMBL/GenBank/DDBJ whole genome shotgun (WGS) entry which is preliminary data.</text>
</comment>
<sequence length="238" mass="27219">MIGISGAQGSGKSTLAASLQQLWLEQGVRSDVISLDDYYLEPAQRLELARLWHPLFAERGVPGTHETGLLLSQLRAFLRGDAQSWRRYDKGRDCISAYSEKTDARLLILEGWCVGVAAQADAALLTSLNMLEQQQDPDVIWRRKVNQQLADHYQQIWQLLNHLLWLNAPDWDAVCRWRALQELPLQQQGLGKSPAELTQFMLYFERLTRESWQQLPHCADFTLTLGQDHSLLNLIPDE</sequence>
<dbReference type="GO" id="GO:0016301">
    <property type="term" value="F:kinase activity"/>
    <property type="evidence" value="ECO:0007669"/>
    <property type="project" value="UniProtKB-KW"/>
</dbReference>
<accession>A0A5C8M430</accession>
<evidence type="ECO:0000313" key="2">
    <source>
        <dbReference type="Proteomes" id="UP000321814"/>
    </source>
</evidence>
<protein>
    <submittedName>
        <fullName evidence="1">Kinase</fullName>
    </submittedName>
</protein>
<dbReference type="Proteomes" id="UP000321814">
    <property type="component" value="Unassembled WGS sequence"/>
</dbReference>
<keyword evidence="2" id="KW-1185">Reference proteome</keyword>
<reference evidence="1 2" key="1">
    <citation type="submission" date="2019-08" db="EMBL/GenBank/DDBJ databases">
        <title>Draft genome analysis of Rheinheimera tangshanensis isolated from the roots of fresh rice plants (Oryza sativa).</title>
        <authorList>
            <person name="Yu Q."/>
            <person name="Qi Y."/>
            <person name="Zhang H."/>
            <person name="Pu J."/>
        </authorList>
    </citation>
    <scope>NUCLEOTIDE SEQUENCE [LARGE SCALE GENOMIC DNA]</scope>
    <source>
        <strain evidence="1 2">JA3-B52</strain>
    </source>
</reference>
<dbReference type="AlphaFoldDB" id="A0A5C8M430"/>
<gene>
    <name evidence="1" type="ORF">FU839_05955</name>
</gene>